<evidence type="ECO:0000313" key="2">
    <source>
        <dbReference type="EnsemblPlants" id="PAC:32922449.CDS.1"/>
    </source>
</evidence>
<reference evidence="1 3" key="2">
    <citation type="journal article" date="2018" name="Plant J.">
        <title>The Physcomitrella patens chromosome-scale assembly reveals moss genome structure and evolution.</title>
        <authorList>
            <person name="Lang D."/>
            <person name="Ullrich K.K."/>
            <person name="Murat F."/>
            <person name="Fuchs J."/>
            <person name="Jenkins J."/>
            <person name="Haas F.B."/>
            <person name="Piednoel M."/>
            <person name="Gundlach H."/>
            <person name="Van Bel M."/>
            <person name="Meyberg R."/>
            <person name="Vives C."/>
            <person name="Morata J."/>
            <person name="Symeonidi A."/>
            <person name="Hiss M."/>
            <person name="Muchero W."/>
            <person name="Kamisugi Y."/>
            <person name="Saleh O."/>
            <person name="Blanc G."/>
            <person name="Decker E.L."/>
            <person name="van Gessel N."/>
            <person name="Grimwood J."/>
            <person name="Hayes R.D."/>
            <person name="Graham S.W."/>
            <person name="Gunter L.E."/>
            <person name="McDaniel S.F."/>
            <person name="Hoernstein S.N.W."/>
            <person name="Larsson A."/>
            <person name="Li F.W."/>
            <person name="Perroud P.F."/>
            <person name="Phillips J."/>
            <person name="Ranjan P."/>
            <person name="Rokshar D.S."/>
            <person name="Rothfels C.J."/>
            <person name="Schneider L."/>
            <person name="Shu S."/>
            <person name="Stevenson D.W."/>
            <person name="Thummler F."/>
            <person name="Tillich M."/>
            <person name="Villarreal Aguilar J.C."/>
            <person name="Widiez T."/>
            <person name="Wong G.K."/>
            <person name="Wymore A."/>
            <person name="Zhang Y."/>
            <person name="Zimmer A.D."/>
            <person name="Quatrano R.S."/>
            <person name="Mayer K.F.X."/>
            <person name="Goodstein D."/>
            <person name="Casacuberta J.M."/>
            <person name="Vandepoele K."/>
            <person name="Reski R."/>
            <person name="Cuming A.C."/>
            <person name="Tuskan G.A."/>
            <person name="Maumus F."/>
            <person name="Salse J."/>
            <person name="Schmutz J."/>
            <person name="Rensing S.A."/>
        </authorList>
    </citation>
    <scope>NUCLEOTIDE SEQUENCE [LARGE SCALE GENOMIC DNA]</scope>
    <source>
        <strain evidence="2 3">cv. Gransden 2004</strain>
    </source>
</reference>
<keyword evidence="3" id="KW-1185">Reference proteome</keyword>
<dbReference type="EnsemblPlants" id="Pp3c4_31580V3.1">
    <property type="protein sequence ID" value="PAC:32922449.CDS.1"/>
    <property type="gene ID" value="Pp3c4_31580"/>
</dbReference>
<dbReference type="Gramene" id="Pp3c4_31580V3.2">
    <property type="protein sequence ID" value="PAC:32922450.CDS.1"/>
    <property type="gene ID" value="Pp3c4_31580"/>
</dbReference>
<dbReference type="EMBL" id="ABEU02000004">
    <property type="protein sequence ID" value="PNR56095.1"/>
    <property type="molecule type" value="Genomic_DNA"/>
</dbReference>
<organism evidence="1">
    <name type="scientific">Physcomitrium patens</name>
    <name type="common">Spreading-leaved earth moss</name>
    <name type="synonym">Physcomitrella patens</name>
    <dbReference type="NCBI Taxonomy" id="3218"/>
    <lineage>
        <taxon>Eukaryota</taxon>
        <taxon>Viridiplantae</taxon>
        <taxon>Streptophyta</taxon>
        <taxon>Embryophyta</taxon>
        <taxon>Bryophyta</taxon>
        <taxon>Bryophytina</taxon>
        <taxon>Bryopsida</taxon>
        <taxon>Funariidae</taxon>
        <taxon>Funariales</taxon>
        <taxon>Funariaceae</taxon>
        <taxon>Physcomitrium</taxon>
    </lineage>
</organism>
<accession>A0A2K1KQP5</accession>
<gene>
    <name evidence="1" type="ORF">PHYPA_006992</name>
</gene>
<dbReference type="PaxDb" id="3218-PP1S289_15V6.1"/>
<reference evidence="2" key="3">
    <citation type="submission" date="2020-12" db="UniProtKB">
        <authorList>
            <consortium name="EnsemblPlants"/>
        </authorList>
    </citation>
    <scope>IDENTIFICATION</scope>
</reference>
<dbReference type="EnsemblPlants" id="Pp3c4_31580V3.2">
    <property type="protein sequence ID" value="PAC:32922450.CDS.1"/>
    <property type="gene ID" value="Pp3c4_31580"/>
</dbReference>
<dbReference type="InParanoid" id="A0A2K1KQP5"/>
<dbReference type="Gramene" id="Pp3c4_31580V3.1">
    <property type="protein sequence ID" value="PAC:32922449.CDS.1"/>
    <property type="gene ID" value="Pp3c4_31580"/>
</dbReference>
<evidence type="ECO:0000313" key="1">
    <source>
        <dbReference type="EMBL" id="PNR56095.1"/>
    </source>
</evidence>
<sequence>MDFRSFDTRGQVVAVAPKAVLWIFGIFDPTHSFGETRWRVGREGYSKQSLFLRLDSKANFLRGYLDLFYPSRGEESSFRQSELCCFQLMAREM</sequence>
<dbReference type="Proteomes" id="UP000006727">
    <property type="component" value="Chromosome 4"/>
</dbReference>
<protein>
    <submittedName>
        <fullName evidence="1 2">Uncharacterized protein</fullName>
    </submittedName>
</protein>
<dbReference type="AlphaFoldDB" id="A0A2K1KQP5"/>
<name>A0A2K1KQP5_PHYPA</name>
<proteinExistence type="predicted"/>
<evidence type="ECO:0000313" key="3">
    <source>
        <dbReference type="Proteomes" id="UP000006727"/>
    </source>
</evidence>
<reference evidence="1 3" key="1">
    <citation type="journal article" date="2008" name="Science">
        <title>The Physcomitrella genome reveals evolutionary insights into the conquest of land by plants.</title>
        <authorList>
            <person name="Rensing S."/>
            <person name="Lang D."/>
            <person name="Zimmer A."/>
            <person name="Terry A."/>
            <person name="Salamov A."/>
            <person name="Shapiro H."/>
            <person name="Nishiyama T."/>
            <person name="Perroud P.-F."/>
            <person name="Lindquist E."/>
            <person name="Kamisugi Y."/>
            <person name="Tanahashi T."/>
            <person name="Sakakibara K."/>
            <person name="Fujita T."/>
            <person name="Oishi K."/>
            <person name="Shin-I T."/>
            <person name="Kuroki Y."/>
            <person name="Toyoda A."/>
            <person name="Suzuki Y."/>
            <person name="Hashimoto A."/>
            <person name="Yamaguchi K."/>
            <person name="Sugano A."/>
            <person name="Kohara Y."/>
            <person name="Fujiyama A."/>
            <person name="Anterola A."/>
            <person name="Aoki S."/>
            <person name="Ashton N."/>
            <person name="Barbazuk W.B."/>
            <person name="Barker E."/>
            <person name="Bennetzen J."/>
            <person name="Bezanilla M."/>
            <person name="Blankenship R."/>
            <person name="Cho S.H."/>
            <person name="Dutcher S."/>
            <person name="Estelle M."/>
            <person name="Fawcett J.A."/>
            <person name="Gundlach H."/>
            <person name="Hanada K."/>
            <person name="Heyl A."/>
            <person name="Hicks K.A."/>
            <person name="Hugh J."/>
            <person name="Lohr M."/>
            <person name="Mayer K."/>
            <person name="Melkozernov A."/>
            <person name="Murata T."/>
            <person name="Nelson D."/>
            <person name="Pils B."/>
            <person name="Prigge M."/>
            <person name="Reiss B."/>
            <person name="Renner T."/>
            <person name="Rombauts S."/>
            <person name="Rushton P."/>
            <person name="Sanderfoot A."/>
            <person name="Schween G."/>
            <person name="Shiu S.-H."/>
            <person name="Stueber K."/>
            <person name="Theodoulou F.L."/>
            <person name="Tu H."/>
            <person name="Van de Peer Y."/>
            <person name="Verrier P.J."/>
            <person name="Waters E."/>
            <person name="Wood A."/>
            <person name="Yang L."/>
            <person name="Cove D."/>
            <person name="Cuming A."/>
            <person name="Hasebe M."/>
            <person name="Lucas S."/>
            <person name="Mishler D.B."/>
            <person name="Reski R."/>
            <person name="Grigoriev I."/>
            <person name="Quatrano R.S."/>
            <person name="Boore J.L."/>
        </authorList>
    </citation>
    <scope>NUCLEOTIDE SEQUENCE [LARGE SCALE GENOMIC DNA]</scope>
    <source>
        <strain evidence="2 3">cv. Gransden 2004</strain>
    </source>
</reference>